<dbReference type="GO" id="GO:0019706">
    <property type="term" value="F:protein-cysteine S-palmitoyltransferase activity"/>
    <property type="evidence" value="ECO:0007669"/>
    <property type="project" value="UniProtKB-EC"/>
</dbReference>
<dbReference type="InterPro" id="IPR001594">
    <property type="entry name" value="Palmitoyltrfase_DHHC"/>
</dbReference>
<comment type="domain">
    <text evidence="11">The DHHC domain is required for palmitoyltransferase activity.</text>
</comment>
<sequence>MNWNWDLNKYPQLRCVVPTVFFCLMVYGTWAFIHKLCVKQLLGRHNHHAAGIALIVVQSVLFAVISFIWAQILVVGPGRQPHIAPFELVSTNTTSETQPTSTVPAKLYQCDSNGYPRWCSNCEGLKSLRSHHSSVANYCIPRFDHYCIWLGTTIGKDNYKQFVIFLFYCTVSFGIMWISAIVCYLKYGRHYQEQNNFDGNLVTLVILGAMGWFFVAGLLLAHISYMVRNLTSLEVIMLNNNKKFKKKHRKNSEFPTERTVFLSFWDEDRNERYIIEVTSTEFIKCFDKKSYLKNCQEFMGQNPLLWLFPVAAYKRTQAASSLEKQYDLDTILGTYNETVSKNAIVFLKGKISRGEYLTTLDAHGDKFLSN</sequence>
<feature type="transmembrane region" description="Helical" evidence="11">
    <location>
        <begin position="53"/>
        <end position="75"/>
    </location>
</feature>
<dbReference type="InterPro" id="IPR039859">
    <property type="entry name" value="PFA4/ZDH16/20/ERF2-like"/>
</dbReference>
<evidence type="ECO:0000256" key="8">
    <source>
        <dbReference type="ARBA" id="ARBA00023315"/>
    </source>
</evidence>
<keyword evidence="3 11" id="KW-0812">Transmembrane</keyword>
<evidence type="ECO:0000313" key="14">
    <source>
        <dbReference type="Proteomes" id="UP000005220"/>
    </source>
</evidence>
<evidence type="ECO:0000256" key="5">
    <source>
        <dbReference type="ARBA" id="ARBA00023136"/>
    </source>
</evidence>
<evidence type="ECO:0000256" key="11">
    <source>
        <dbReference type="RuleBase" id="RU079119"/>
    </source>
</evidence>
<feature type="transmembrane region" description="Helical" evidence="11">
    <location>
        <begin position="162"/>
        <end position="187"/>
    </location>
</feature>
<dbReference type="PROSITE" id="PS50216">
    <property type="entry name" value="DHHC"/>
    <property type="match status" value="1"/>
</dbReference>
<evidence type="ECO:0000256" key="1">
    <source>
        <dbReference type="ARBA" id="ARBA00004141"/>
    </source>
</evidence>
<evidence type="ECO:0000256" key="7">
    <source>
        <dbReference type="ARBA" id="ARBA00023288"/>
    </source>
</evidence>
<gene>
    <name evidence="13" type="primary">KAFR0I01110</name>
    <name evidence="13" type="ORF">KAFR_0I01110</name>
</gene>
<dbReference type="InParanoid" id="H2AZU2"/>
<proteinExistence type="inferred from homology"/>
<evidence type="ECO:0000256" key="6">
    <source>
        <dbReference type="ARBA" id="ARBA00023139"/>
    </source>
</evidence>
<dbReference type="eggNOG" id="KOG1311">
    <property type="taxonomic scope" value="Eukaryota"/>
</dbReference>
<keyword evidence="5 11" id="KW-0472">Membrane</keyword>
<keyword evidence="7" id="KW-0449">Lipoprotein</keyword>
<evidence type="ECO:0000259" key="12">
    <source>
        <dbReference type="Pfam" id="PF01529"/>
    </source>
</evidence>
<dbReference type="GO" id="GO:0005794">
    <property type="term" value="C:Golgi apparatus"/>
    <property type="evidence" value="ECO:0007669"/>
    <property type="project" value="TreeGrafter"/>
</dbReference>
<dbReference type="RefSeq" id="XP_003959027.1">
    <property type="nucleotide sequence ID" value="XM_003958978.1"/>
</dbReference>
<dbReference type="PANTHER" id="PTHR22883:SF23">
    <property type="entry name" value="PALMITOYLTRANSFERASE ZDHHC6"/>
    <property type="match status" value="1"/>
</dbReference>
<dbReference type="FunCoup" id="H2AZU2">
    <property type="interactions" value="966"/>
</dbReference>
<dbReference type="KEGG" id="kaf:KAFR_0I01110"/>
<dbReference type="PANTHER" id="PTHR22883">
    <property type="entry name" value="ZINC FINGER DHHC DOMAIN CONTAINING PROTEIN"/>
    <property type="match status" value="1"/>
</dbReference>
<evidence type="ECO:0000256" key="4">
    <source>
        <dbReference type="ARBA" id="ARBA00022989"/>
    </source>
</evidence>
<evidence type="ECO:0000256" key="9">
    <source>
        <dbReference type="ARBA" id="ARBA00038298"/>
    </source>
</evidence>
<dbReference type="EC" id="2.3.1.225" evidence="11"/>
<dbReference type="Proteomes" id="UP000005220">
    <property type="component" value="Chromosome 9"/>
</dbReference>
<dbReference type="GO" id="GO:0016020">
    <property type="term" value="C:membrane"/>
    <property type="evidence" value="ECO:0007669"/>
    <property type="project" value="UniProtKB-SubCell"/>
</dbReference>
<keyword evidence="2 11" id="KW-0808">Transferase</keyword>
<protein>
    <recommendedName>
        <fullName evidence="11">Palmitoyltransferase</fullName>
        <ecNumber evidence="11">2.3.1.225</ecNumber>
    </recommendedName>
</protein>
<keyword evidence="4 11" id="KW-1133">Transmembrane helix</keyword>
<dbReference type="STRING" id="1071382.H2AZU2"/>
<feature type="domain" description="Palmitoyltransferase DHHC" evidence="12">
    <location>
        <begin position="115"/>
        <end position="236"/>
    </location>
</feature>
<feature type="transmembrane region" description="Helical" evidence="11">
    <location>
        <begin position="12"/>
        <end position="33"/>
    </location>
</feature>
<evidence type="ECO:0000256" key="10">
    <source>
        <dbReference type="ARBA" id="ARBA00048048"/>
    </source>
</evidence>
<keyword evidence="6" id="KW-0564">Palmitate</keyword>
<comment type="subcellular location">
    <subcellularLocation>
        <location evidence="1">Membrane</location>
        <topology evidence="1">Multi-pass membrane protein</topology>
    </subcellularLocation>
</comment>
<comment type="catalytic activity">
    <reaction evidence="10 11">
        <text>L-cysteinyl-[protein] + hexadecanoyl-CoA = S-hexadecanoyl-L-cysteinyl-[protein] + CoA</text>
        <dbReference type="Rhea" id="RHEA:36683"/>
        <dbReference type="Rhea" id="RHEA-COMP:10131"/>
        <dbReference type="Rhea" id="RHEA-COMP:11032"/>
        <dbReference type="ChEBI" id="CHEBI:29950"/>
        <dbReference type="ChEBI" id="CHEBI:57287"/>
        <dbReference type="ChEBI" id="CHEBI:57379"/>
        <dbReference type="ChEBI" id="CHEBI:74151"/>
        <dbReference type="EC" id="2.3.1.225"/>
    </reaction>
</comment>
<keyword evidence="14" id="KW-1185">Reference proteome</keyword>
<feature type="transmembrane region" description="Helical" evidence="11">
    <location>
        <begin position="199"/>
        <end position="221"/>
    </location>
</feature>
<dbReference type="AlphaFoldDB" id="H2AZU2"/>
<dbReference type="OrthoDB" id="331948at2759"/>
<name>H2AZU2_KAZAF</name>
<reference evidence="13 14" key="1">
    <citation type="journal article" date="2011" name="Proc. Natl. Acad. Sci. U.S.A.">
        <title>Evolutionary erosion of yeast sex chromosomes by mating-type switching accidents.</title>
        <authorList>
            <person name="Gordon J.L."/>
            <person name="Armisen D."/>
            <person name="Proux-Wera E."/>
            <person name="Oheigeartaigh S.S."/>
            <person name="Byrne K.P."/>
            <person name="Wolfe K.H."/>
        </authorList>
    </citation>
    <scope>NUCLEOTIDE SEQUENCE [LARGE SCALE GENOMIC DNA]</scope>
    <source>
        <strain evidence="14">ATCC 22294 / BCRC 22015 / CBS 2517 / CECT 1963 / NBRC 1671 / NRRL Y-8276</strain>
    </source>
</reference>
<dbReference type="GO" id="GO:0006612">
    <property type="term" value="P:protein targeting to membrane"/>
    <property type="evidence" value="ECO:0007669"/>
    <property type="project" value="TreeGrafter"/>
</dbReference>
<keyword evidence="8 11" id="KW-0012">Acyltransferase</keyword>
<dbReference type="GO" id="GO:0005783">
    <property type="term" value="C:endoplasmic reticulum"/>
    <property type="evidence" value="ECO:0007669"/>
    <property type="project" value="TreeGrafter"/>
</dbReference>
<comment type="similarity">
    <text evidence="9">Belongs to the DHHC palmitoyltransferase family. PFA5 subfamily.</text>
</comment>
<evidence type="ECO:0000313" key="13">
    <source>
        <dbReference type="EMBL" id="CCF59892.1"/>
    </source>
</evidence>
<accession>H2AZU2</accession>
<dbReference type="EMBL" id="HE650829">
    <property type="protein sequence ID" value="CCF59892.1"/>
    <property type="molecule type" value="Genomic_DNA"/>
</dbReference>
<evidence type="ECO:0000256" key="3">
    <source>
        <dbReference type="ARBA" id="ARBA00022692"/>
    </source>
</evidence>
<organism evidence="13 14">
    <name type="scientific">Kazachstania africana (strain ATCC 22294 / BCRC 22015 / CBS 2517 / CECT 1963 / NBRC 1671 / NRRL Y-8276)</name>
    <name type="common">Yeast</name>
    <name type="synonym">Kluyveromyces africanus</name>
    <dbReference type="NCBI Taxonomy" id="1071382"/>
    <lineage>
        <taxon>Eukaryota</taxon>
        <taxon>Fungi</taxon>
        <taxon>Dikarya</taxon>
        <taxon>Ascomycota</taxon>
        <taxon>Saccharomycotina</taxon>
        <taxon>Saccharomycetes</taxon>
        <taxon>Saccharomycetales</taxon>
        <taxon>Saccharomycetaceae</taxon>
        <taxon>Kazachstania</taxon>
    </lineage>
</organism>
<evidence type="ECO:0000256" key="2">
    <source>
        <dbReference type="ARBA" id="ARBA00022679"/>
    </source>
</evidence>
<dbReference type="HOGENOM" id="CLU_064801_0_0_1"/>
<dbReference type="Pfam" id="PF01529">
    <property type="entry name" value="DHHC"/>
    <property type="match status" value="1"/>
</dbReference>
<dbReference type="GeneID" id="13883528"/>